<dbReference type="Proteomes" id="UP001152795">
    <property type="component" value="Unassembled WGS sequence"/>
</dbReference>
<keyword evidence="2" id="KW-1185">Reference proteome</keyword>
<protein>
    <submittedName>
        <fullName evidence="1">Uncharacterized protein</fullName>
    </submittedName>
</protein>
<evidence type="ECO:0000313" key="2">
    <source>
        <dbReference type="Proteomes" id="UP001152795"/>
    </source>
</evidence>
<accession>A0A6S7LSC6</accession>
<sequence length="120" mass="13135">MQSSLVSSELHISELLDSPFEINAATGTAILYTGWAVLEFRLLSSGKEETTVMVPFLITSEDLNYPIVVVIKEIVKCDCVPGGLPRQERNASIKASFANCNDSALNNLVELIQEDTEDCL</sequence>
<dbReference type="AlphaFoldDB" id="A0A6S7LSC6"/>
<comment type="caution">
    <text evidence="1">The sequence shown here is derived from an EMBL/GenBank/DDBJ whole genome shotgun (WGS) entry which is preliminary data.</text>
</comment>
<gene>
    <name evidence="1" type="ORF">PACLA_8A058263</name>
</gene>
<feature type="non-terminal residue" evidence="1">
    <location>
        <position position="120"/>
    </location>
</feature>
<proteinExistence type="predicted"/>
<reference evidence="1" key="1">
    <citation type="submission" date="2020-04" db="EMBL/GenBank/DDBJ databases">
        <authorList>
            <person name="Alioto T."/>
            <person name="Alioto T."/>
            <person name="Gomez Garrido J."/>
        </authorList>
    </citation>
    <scope>NUCLEOTIDE SEQUENCE</scope>
    <source>
        <strain evidence="1">A484AB</strain>
    </source>
</reference>
<organism evidence="1 2">
    <name type="scientific">Paramuricea clavata</name>
    <name type="common">Red gorgonian</name>
    <name type="synonym">Violescent sea-whip</name>
    <dbReference type="NCBI Taxonomy" id="317549"/>
    <lineage>
        <taxon>Eukaryota</taxon>
        <taxon>Metazoa</taxon>
        <taxon>Cnidaria</taxon>
        <taxon>Anthozoa</taxon>
        <taxon>Octocorallia</taxon>
        <taxon>Malacalcyonacea</taxon>
        <taxon>Plexauridae</taxon>
        <taxon>Paramuricea</taxon>
    </lineage>
</organism>
<dbReference type="EMBL" id="CACRXK020031059">
    <property type="protein sequence ID" value="CAB4042892.1"/>
    <property type="molecule type" value="Genomic_DNA"/>
</dbReference>
<name>A0A6S7LSC6_PARCT</name>
<evidence type="ECO:0000313" key="1">
    <source>
        <dbReference type="EMBL" id="CAB4042892.1"/>
    </source>
</evidence>